<feature type="region of interest" description="Disordered" evidence="1">
    <location>
        <begin position="92"/>
        <end position="135"/>
    </location>
</feature>
<accession>A0A2T5JKA2</accession>
<gene>
    <name evidence="3" type="ORF">C8J28_1446</name>
</gene>
<feature type="compositionally biased region" description="Basic residues" evidence="1">
    <location>
        <begin position="225"/>
        <end position="236"/>
    </location>
</feature>
<feature type="compositionally biased region" description="Basic and acidic residues" evidence="1">
    <location>
        <begin position="178"/>
        <end position="189"/>
    </location>
</feature>
<name>A0A2T5JKA2_9RHOB</name>
<comment type="caution">
    <text evidence="3">The sequence shown here is derived from an EMBL/GenBank/DDBJ whole genome shotgun (WGS) entry which is preliminary data.</text>
</comment>
<protein>
    <submittedName>
        <fullName evidence="3">Methyltransferase family protein</fullName>
    </submittedName>
</protein>
<dbReference type="InterPro" id="IPR041698">
    <property type="entry name" value="Methyltransf_25"/>
</dbReference>
<proteinExistence type="predicted"/>
<dbReference type="AlphaFoldDB" id="A0A2T5JKA2"/>
<feature type="compositionally biased region" description="Low complexity" evidence="1">
    <location>
        <begin position="96"/>
        <end position="110"/>
    </location>
</feature>
<feature type="compositionally biased region" description="Basic residues" evidence="1">
    <location>
        <begin position="271"/>
        <end position="282"/>
    </location>
</feature>
<feature type="region of interest" description="Disordered" evidence="1">
    <location>
        <begin position="165"/>
        <end position="197"/>
    </location>
</feature>
<dbReference type="SUPFAM" id="SSF53335">
    <property type="entry name" value="S-adenosyl-L-methionine-dependent methyltransferases"/>
    <property type="match status" value="1"/>
</dbReference>
<keyword evidence="3" id="KW-0808">Transferase</keyword>
<dbReference type="Gene3D" id="3.40.50.150">
    <property type="entry name" value="Vaccinia Virus protein VP39"/>
    <property type="match status" value="1"/>
</dbReference>
<feature type="compositionally biased region" description="Low complexity" evidence="1">
    <location>
        <begin position="118"/>
        <end position="128"/>
    </location>
</feature>
<dbReference type="GO" id="GO:0032259">
    <property type="term" value="P:methylation"/>
    <property type="evidence" value="ECO:0007669"/>
    <property type="project" value="UniProtKB-KW"/>
</dbReference>
<dbReference type="Proteomes" id="UP000244060">
    <property type="component" value="Unassembled WGS sequence"/>
</dbReference>
<keyword evidence="3" id="KW-0489">Methyltransferase</keyword>
<evidence type="ECO:0000313" key="3">
    <source>
        <dbReference type="EMBL" id="PTR07042.1"/>
    </source>
</evidence>
<organism evidence="3 4">
    <name type="scientific">Cereibacter azotoformans</name>
    <dbReference type="NCBI Taxonomy" id="43057"/>
    <lineage>
        <taxon>Bacteria</taxon>
        <taxon>Pseudomonadati</taxon>
        <taxon>Pseudomonadota</taxon>
        <taxon>Alphaproteobacteria</taxon>
        <taxon>Rhodobacterales</taxon>
        <taxon>Paracoccaceae</taxon>
        <taxon>Cereibacter</taxon>
    </lineage>
</organism>
<dbReference type="Pfam" id="PF13649">
    <property type="entry name" value="Methyltransf_25"/>
    <property type="match status" value="1"/>
</dbReference>
<keyword evidence="4" id="KW-1185">Reference proteome</keyword>
<evidence type="ECO:0000259" key="2">
    <source>
        <dbReference type="Pfam" id="PF13649"/>
    </source>
</evidence>
<dbReference type="CDD" id="cd02440">
    <property type="entry name" value="AdoMet_MTases"/>
    <property type="match status" value="1"/>
</dbReference>
<reference evidence="3 4" key="1">
    <citation type="submission" date="2018-04" db="EMBL/GenBank/DDBJ databases">
        <title>Genomic Encyclopedia of Type Strains, Phase III (KMG-III): the genomes of soil and plant-associated and newly described type strains.</title>
        <authorList>
            <person name="Whitman W."/>
        </authorList>
    </citation>
    <scope>NUCLEOTIDE SEQUENCE [LARGE SCALE GENOMIC DNA]</scope>
    <source>
        <strain evidence="3 4">KA25</strain>
    </source>
</reference>
<dbReference type="EMBL" id="QAOT01000044">
    <property type="protein sequence ID" value="PTR07042.1"/>
    <property type="molecule type" value="Genomic_DNA"/>
</dbReference>
<dbReference type="InterPro" id="IPR029063">
    <property type="entry name" value="SAM-dependent_MTases_sf"/>
</dbReference>
<feature type="domain" description="Methyltransferase" evidence="2">
    <location>
        <begin position="54"/>
        <end position="93"/>
    </location>
</feature>
<feature type="region of interest" description="Disordered" evidence="1">
    <location>
        <begin position="214"/>
        <end position="282"/>
    </location>
</feature>
<evidence type="ECO:0000313" key="4">
    <source>
        <dbReference type="Proteomes" id="UP000244060"/>
    </source>
</evidence>
<dbReference type="GO" id="GO:0008168">
    <property type="term" value="F:methyltransferase activity"/>
    <property type="evidence" value="ECO:0007669"/>
    <property type="project" value="UniProtKB-KW"/>
</dbReference>
<sequence length="282" mass="30720">MKANHDLVEDIRDYWSRRSATFDLAFGHRIAPGPEAHAWAQPMRDHLGPAPARVLELACGTGEVTRLVHDLGHDVTALDFSEPMLAVARAKHAGKPGSHGSPALPAAGAGRRSRARRTSPAARFRSPLARPPRRRPEADLLAAAGAAETCQAGAAGFLCPSSVPRGSAIRAPHGASARRRDGVRREARDPAAPAALRSTGREWCRTPARPVPWQRRAQPWPVPGKPRRRSLHRPAVRRATACSRASQVRAPVRAGHRHEVDGLSVRATMRPPRRWRSAGRQR</sequence>
<evidence type="ECO:0000256" key="1">
    <source>
        <dbReference type="SAM" id="MobiDB-lite"/>
    </source>
</evidence>